<name>J2A332_9ACTN</name>
<reference evidence="1" key="1">
    <citation type="journal article" date="2012" name="J. Bacteriol.">
        <title>Genome Sequence of Streptomyces auratus Strain AGR0001, a Phoslactomycin-Producing Actinomycete.</title>
        <authorList>
            <person name="Han X."/>
            <person name="Li M."/>
            <person name="Ding Z."/>
            <person name="Zhao J."/>
            <person name="Ji K."/>
            <person name="Wen M."/>
            <person name="Lu T."/>
        </authorList>
    </citation>
    <scope>NUCLEOTIDE SEQUENCE [LARGE SCALE GENOMIC DNA]</scope>
    <source>
        <strain evidence="1">AGR0001</strain>
    </source>
</reference>
<organism evidence="1">
    <name type="scientific">Streptomyces auratus AGR0001</name>
    <dbReference type="NCBI Taxonomy" id="1160718"/>
    <lineage>
        <taxon>Bacteria</taxon>
        <taxon>Bacillati</taxon>
        <taxon>Actinomycetota</taxon>
        <taxon>Actinomycetes</taxon>
        <taxon>Kitasatosporales</taxon>
        <taxon>Streptomycetaceae</taxon>
        <taxon>Streptomyces</taxon>
    </lineage>
</organism>
<dbReference type="EMBL" id="AJGV01000023">
    <property type="protein sequence ID" value="EJJ08626.1"/>
    <property type="molecule type" value="Genomic_DNA"/>
</dbReference>
<dbReference type="AlphaFoldDB" id="J2A332"/>
<evidence type="ECO:0000313" key="1">
    <source>
        <dbReference type="EMBL" id="EJJ08626.1"/>
    </source>
</evidence>
<dbReference type="HOGENOM" id="CLU_2002533_0_0_11"/>
<accession>J2A332</accession>
<comment type="caution">
    <text evidence="1">The sequence shown here is derived from an EMBL/GenBank/DDBJ whole genome shotgun (WGS) entry which is preliminary data.</text>
</comment>
<gene>
    <name evidence="1" type="ORF">SU9_02616</name>
</gene>
<protein>
    <submittedName>
        <fullName evidence="1">Uncharacterized protein</fullName>
    </submittedName>
</protein>
<sequence length="124" mass="13797">MGSARPDNIDGQTCSARSSCRQIADLVPGFTQWPRNVPADRIGIELRELFPDPARLGVSGGIDGVMRVIDSTCDIADEDMAFGETDPVERVTSVCLWAALVERHTDFLRCRMRMLMRVPPSKFQ</sequence>
<proteinExistence type="predicted"/>